<dbReference type="InterPro" id="IPR013968">
    <property type="entry name" value="PKS_KR"/>
</dbReference>
<dbReference type="InterPro" id="IPR001227">
    <property type="entry name" value="Ac_transferase_dom_sf"/>
</dbReference>
<dbReference type="SUPFAM" id="SSF47336">
    <property type="entry name" value="ACP-like"/>
    <property type="match status" value="1"/>
</dbReference>
<evidence type="ECO:0000256" key="5">
    <source>
        <dbReference type="ARBA" id="ARBA00022737"/>
    </source>
</evidence>
<dbReference type="GO" id="GO:0033068">
    <property type="term" value="P:macrolide biosynthetic process"/>
    <property type="evidence" value="ECO:0007669"/>
    <property type="project" value="UniProtKB-ARBA"/>
</dbReference>
<dbReference type="RefSeq" id="WP_096493966.1">
    <property type="nucleotide sequence ID" value="NZ_CP023445.1"/>
</dbReference>
<dbReference type="Gene3D" id="1.10.1200.10">
    <property type="entry name" value="ACP-like"/>
    <property type="match status" value="1"/>
</dbReference>
<dbReference type="FunFam" id="3.40.47.10:FF:000019">
    <property type="entry name" value="Polyketide synthase type I"/>
    <property type="match status" value="1"/>
</dbReference>
<evidence type="ECO:0000313" key="17">
    <source>
        <dbReference type="Proteomes" id="UP000218505"/>
    </source>
</evidence>
<dbReference type="InterPro" id="IPR057326">
    <property type="entry name" value="KR_dom"/>
</dbReference>
<evidence type="ECO:0000256" key="13">
    <source>
        <dbReference type="ARBA" id="ARBA00066981"/>
    </source>
</evidence>
<dbReference type="PROSITE" id="PS00606">
    <property type="entry name" value="KS3_1"/>
    <property type="match status" value="1"/>
</dbReference>
<dbReference type="EC" id="2.3.1.94" evidence="13"/>
<evidence type="ECO:0000259" key="15">
    <source>
        <dbReference type="PROSITE" id="PS52004"/>
    </source>
</evidence>
<evidence type="ECO:0000256" key="2">
    <source>
        <dbReference type="ARBA" id="ARBA00022450"/>
    </source>
</evidence>
<dbReference type="Pfam" id="PF16197">
    <property type="entry name" value="KAsynt_C_assoc"/>
    <property type="match status" value="1"/>
</dbReference>
<dbReference type="InterPro" id="IPR016035">
    <property type="entry name" value="Acyl_Trfase/lysoPLipase"/>
</dbReference>
<evidence type="ECO:0000313" key="16">
    <source>
        <dbReference type="EMBL" id="ATE54633.1"/>
    </source>
</evidence>
<dbReference type="Pfam" id="PF00698">
    <property type="entry name" value="Acyl_transf_1"/>
    <property type="match status" value="1"/>
</dbReference>
<comment type="pathway">
    <text evidence="11">Antibiotic biosynthesis; erythromycin biosynthesis.</text>
</comment>
<dbReference type="SMART" id="SM00827">
    <property type="entry name" value="PKS_AT"/>
    <property type="match status" value="1"/>
</dbReference>
<dbReference type="InterPro" id="IPR014043">
    <property type="entry name" value="Acyl_transferase_dom"/>
</dbReference>
<keyword evidence="4" id="KW-0808">Transferase</keyword>
<dbReference type="InterPro" id="IPR006162">
    <property type="entry name" value="Ppantetheine_attach_site"/>
</dbReference>
<dbReference type="GO" id="GO:0006633">
    <property type="term" value="P:fatty acid biosynthetic process"/>
    <property type="evidence" value="ECO:0007669"/>
    <property type="project" value="InterPro"/>
</dbReference>
<evidence type="ECO:0000256" key="7">
    <source>
        <dbReference type="ARBA" id="ARBA00023268"/>
    </source>
</evidence>
<dbReference type="GO" id="GO:0004312">
    <property type="term" value="F:fatty acid synthase activity"/>
    <property type="evidence" value="ECO:0007669"/>
    <property type="project" value="TreeGrafter"/>
</dbReference>
<comment type="cofactor">
    <cofactor evidence="1">
        <name>pantetheine 4'-phosphate</name>
        <dbReference type="ChEBI" id="CHEBI:47942"/>
    </cofactor>
</comment>
<dbReference type="Gene3D" id="3.40.366.10">
    <property type="entry name" value="Malonyl-Coenzyme A Acyl Carrier Protein, domain 2"/>
    <property type="match status" value="1"/>
</dbReference>
<dbReference type="SMART" id="SM00825">
    <property type="entry name" value="PKS_KS"/>
    <property type="match status" value="1"/>
</dbReference>
<dbReference type="InterPro" id="IPR036291">
    <property type="entry name" value="NAD(P)-bd_dom_sf"/>
</dbReference>
<dbReference type="InterPro" id="IPR016036">
    <property type="entry name" value="Malonyl_transacylase_ACP-bd"/>
</dbReference>
<dbReference type="InterPro" id="IPR036736">
    <property type="entry name" value="ACP-like_sf"/>
</dbReference>
<dbReference type="KEGG" id="apre:CNX65_16150"/>
<evidence type="ECO:0000256" key="11">
    <source>
        <dbReference type="ARBA" id="ARBA00060622"/>
    </source>
</evidence>
<dbReference type="PROSITE" id="PS52004">
    <property type="entry name" value="KS3_2"/>
    <property type="match status" value="1"/>
</dbReference>
<dbReference type="SUPFAM" id="SSF55048">
    <property type="entry name" value="Probable ACP-binding domain of malonyl-CoA ACP transacylase"/>
    <property type="match status" value="1"/>
</dbReference>
<dbReference type="InterPro" id="IPR020806">
    <property type="entry name" value="PKS_PP-bd"/>
</dbReference>
<sequence length="1589" mass="164713">MTDGTHEKLVDYLRWVTADLHETRRKLADLESAGHEPIAITGLACRAPGGVRTPEALWELVDGGVDAITGFPTDRGWDLAGLYDPDPTRPGTCYTREGGFLHDAAEFDAGFFGIGPREAVTIDPQHRMLLETSWEAVERAGLDPLSLRGTGTGVFSGVVYQNYGNRRRVAEEFEGHLAIGSSGSVASGRVAYALGLHGPAITVDTACSSSLVAIHLAAQSLRRGECAMALAGGATVMPLSDVFVEFARQRGLSPDGRCKAFSADADGTAWGEGVGVVLLERLSDARRAGRPVLAVIRGSAVNSDGASNGLTAPNGAAQQRVIEAALEDAGLRPSDVDLLEAHGTGTRLGDPIEAAALQATYGRARPEGRPLLLGSLKSNIGHAQGAAGVLGLVKVVQALRHGVAPRTLHADRLTPEVDWTSGALRVLTEPAPWPRGERPRRAAVSAFGMSGTNAHLVVEEGDAPSAPGERRPAGALPLLLSARGGAALRAAAADLVELPGEPVDVCWSLLTGRARLVDRAVVVAADRAGFTAGLEALAADRPSAAAVTGRADVAGRTVLVFPGQGGQWVGMGARLLDESPVFAAAVARCAAAVEPLVDFRVVDALRGGDLGRVDVVQPVSFVLMVALARLWRSVGVEPDVVVGHSQGEIAAACVAGALSLEDAARVVVLRSRAIAAEAGGGGMASIPLPRAEVERLITGTGVSVAAVNGPGSVVVSGDVDPLVARVEGARRLPVDYASHSPAVDVLRGRLLADLARVTPRPAAIPMLSTVTGKWLDGAELDADYWFANLREPVRFADAVTELAGADCAAFVEVGAHPVLTAAIQDVLGERTAVVTGTLRRDDGGLDRFLRSAAALHVRGVPVDWAPVFEGLDARRADLPTYPFQRARHWLQEAEPDARQAGGDDPLWAAARDADGLCAELELTEPDQRAALRAVLPALTAWHERRSERALLDSWRYRITWRTLPEPPESAPRGDWLVVGPHPDLLADLLPGAALDPGDADRAALADLLRPHTAVAGVLATPGADVLTLVQALGDAGATAPLWCATTGAVAISPHDGPPDPAQAATWGLGRVVALEHPGRWGGLVDLADPADPRQRRGLAAVLAGPGVDDGGEDQVAIRAQGVFARRLVRAEPQAPAAPWTPRGTVLITGGTGGVAAHVARRLAALGADHLVLTSRRGPSAPGAPALAADLEALGARVTTAACDVADRAALAALLTGLERAGEQVTAVVHAAGANAQTPVADTTPEEHARVQAAKALGAEHLDELLGGRPLDAFVLFSSNAGVWGSGGQCAYAAANARLDALAQRRRAHGRVATSVAWGAWDGGGMSSATPDIAAQLAQAGLRLMPPDLAVSALLDAVARDESTTVVTDVRWEAFAARFTALRRSPLLADLPEARPEPVAATAEPDRGLAGELAALPAPERLRRLTDLVRAHAAAALGHPGPESVPADVAFRDLGVDSLAAVELRNRACAATGAKLTPTAVFDHPTPRALAEHLAEHLAAARDSAAPDAAPDAEDPTSALRDLDALAAALPAAAGDDALRERVTARLREVLGRWEELTGGPGGPDDLDLDHISDDELFRLADSRLGPTGA</sequence>
<dbReference type="SMART" id="SM00823">
    <property type="entry name" value="PKS_PP"/>
    <property type="match status" value="1"/>
</dbReference>
<dbReference type="CDD" id="cd08952">
    <property type="entry name" value="KR_1_SDR_x"/>
    <property type="match status" value="1"/>
</dbReference>
<keyword evidence="5" id="KW-0677">Repeat</keyword>
<dbReference type="GO" id="GO:0031177">
    <property type="term" value="F:phosphopantetheine binding"/>
    <property type="evidence" value="ECO:0007669"/>
    <property type="project" value="InterPro"/>
</dbReference>
<dbReference type="InterPro" id="IPR032821">
    <property type="entry name" value="PKS_assoc"/>
</dbReference>
<keyword evidence="17" id="KW-1185">Reference proteome</keyword>
<comment type="catalytic activity">
    <reaction evidence="9">
        <text>6 (S)-methylmalonyl-CoA + propanoyl-CoA + 6 NADPH + 12 H(+) = 6-deoxyerythronolide B + 6 CO2 + 6 NADP(+) + 7 CoA + H2O</text>
        <dbReference type="Rhea" id="RHEA:23068"/>
        <dbReference type="ChEBI" id="CHEBI:15377"/>
        <dbReference type="ChEBI" id="CHEBI:15378"/>
        <dbReference type="ChEBI" id="CHEBI:16089"/>
        <dbReference type="ChEBI" id="CHEBI:16526"/>
        <dbReference type="ChEBI" id="CHEBI:57287"/>
        <dbReference type="ChEBI" id="CHEBI:57327"/>
        <dbReference type="ChEBI" id="CHEBI:57392"/>
        <dbReference type="ChEBI" id="CHEBI:57783"/>
        <dbReference type="ChEBI" id="CHEBI:58349"/>
        <dbReference type="EC" id="2.3.1.94"/>
    </reaction>
</comment>
<keyword evidence="6" id="KW-0045">Antibiotic biosynthesis</keyword>
<dbReference type="PROSITE" id="PS50075">
    <property type="entry name" value="CARRIER"/>
    <property type="match status" value="1"/>
</dbReference>
<dbReference type="Gene3D" id="3.30.70.3290">
    <property type="match status" value="1"/>
</dbReference>
<dbReference type="SUPFAM" id="SSF53901">
    <property type="entry name" value="Thiolase-like"/>
    <property type="match status" value="1"/>
</dbReference>
<dbReference type="InterPro" id="IPR014030">
    <property type="entry name" value="Ketoacyl_synth_N"/>
</dbReference>
<dbReference type="GO" id="GO:0004315">
    <property type="term" value="F:3-oxoacyl-[acyl-carrier-protein] synthase activity"/>
    <property type="evidence" value="ECO:0007669"/>
    <property type="project" value="InterPro"/>
</dbReference>
<organism evidence="16 17">
    <name type="scientific">Actinosynnema pretiosum</name>
    <dbReference type="NCBI Taxonomy" id="42197"/>
    <lineage>
        <taxon>Bacteria</taxon>
        <taxon>Bacillati</taxon>
        <taxon>Actinomycetota</taxon>
        <taxon>Actinomycetes</taxon>
        <taxon>Pseudonocardiales</taxon>
        <taxon>Pseudonocardiaceae</taxon>
        <taxon>Actinosynnema</taxon>
    </lineage>
</organism>
<proteinExistence type="predicted"/>
<dbReference type="InterPro" id="IPR050091">
    <property type="entry name" value="PKS_NRPS_Biosynth_Enz"/>
</dbReference>
<protein>
    <recommendedName>
        <fullName evidence="13">6-deoxyerythronolide-B synthase</fullName>
        <ecNumber evidence="13">2.3.1.94</ecNumber>
    </recommendedName>
</protein>
<dbReference type="EMBL" id="CP023445">
    <property type="protein sequence ID" value="ATE54633.1"/>
    <property type="molecule type" value="Genomic_DNA"/>
</dbReference>
<evidence type="ECO:0000256" key="6">
    <source>
        <dbReference type="ARBA" id="ARBA00023194"/>
    </source>
</evidence>
<dbReference type="Gene3D" id="3.40.47.10">
    <property type="match status" value="1"/>
</dbReference>
<dbReference type="Proteomes" id="UP000218505">
    <property type="component" value="Chromosome"/>
</dbReference>
<dbReference type="Pfam" id="PF00550">
    <property type="entry name" value="PP-binding"/>
    <property type="match status" value="1"/>
</dbReference>
<dbReference type="Pfam" id="PF08990">
    <property type="entry name" value="Docking"/>
    <property type="match status" value="1"/>
</dbReference>
<dbReference type="InterPro" id="IPR015083">
    <property type="entry name" value="NorB/c/GfsB-D-like_docking"/>
</dbReference>
<dbReference type="GO" id="GO:0047879">
    <property type="term" value="F:erythronolide synthase activity"/>
    <property type="evidence" value="ECO:0007669"/>
    <property type="project" value="UniProtKB-EC"/>
</dbReference>
<evidence type="ECO:0000259" key="14">
    <source>
        <dbReference type="PROSITE" id="PS50075"/>
    </source>
</evidence>
<evidence type="ECO:0000256" key="10">
    <source>
        <dbReference type="ARBA" id="ARBA00060158"/>
    </source>
</evidence>
<keyword evidence="2" id="KW-0596">Phosphopantetheine</keyword>
<evidence type="ECO:0000256" key="1">
    <source>
        <dbReference type="ARBA" id="ARBA00001957"/>
    </source>
</evidence>
<dbReference type="FunFam" id="1.10.1200.10:FF:000007">
    <property type="entry name" value="Probable polyketide synthase pks17"/>
    <property type="match status" value="1"/>
</dbReference>
<dbReference type="InterPro" id="IPR014031">
    <property type="entry name" value="Ketoacyl_synth_C"/>
</dbReference>
<evidence type="ECO:0000256" key="3">
    <source>
        <dbReference type="ARBA" id="ARBA00022553"/>
    </source>
</evidence>
<dbReference type="Gene3D" id="3.40.50.720">
    <property type="entry name" value="NAD(P)-binding Rossmann-like Domain"/>
    <property type="match status" value="1"/>
</dbReference>
<dbReference type="NCBIfam" id="NF045894">
    <property type="entry name" value="PKS_plus_SDR"/>
    <property type="match status" value="1"/>
</dbReference>
<dbReference type="PANTHER" id="PTHR43775:SF51">
    <property type="entry name" value="INACTIVE PHENOLPHTHIOCEROL SYNTHESIS POLYKETIDE SYNTHASE TYPE I PKS1-RELATED"/>
    <property type="match status" value="1"/>
</dbReference>
<evidence type="ECO:0000256" key="4">
    <source>
        <dbReference type="ARBA" id="ARBA00022679"/>
    </source>
</evidence>
<keyword evidence="3" id="KW-0597">Phosphoprotein</keyword>
<feature type="domain" description="Carrier" evidence="14">
    <location>
        <begin position="1422"/>
        <end position="1497"/>
    </location>
</feature>
<feature type="domain" description="Ketosynthase family 3 (KS3)" evidence="15">
    <location>
        <begin position="35"/>
        <end position="460"/>
    </location>
</feature>
<dbReference type="Pfam" id="PF02801">
    <property type="entry name" value="Ketoacyl-synt_C"/>
    <property type="match status" value="1"/>
</dbReference>
<evidence type="ECO:0000256" key="8">
    <source>
        <dbReference type="ARBA" id="ARBA00023315"/>
    </source>
</evidence>
<dbReference type="InterPro" id="IPR020841">
    <property type="entry name" value="PKS_Beta-ketoAc_synthase_dom"/>
</dbReference>
<dbReference type="PANTHER" id="PTHR43775">
    <property type="entry name" value="FATTY ACID SYNTHASE"/>
    <property type="match status" value="1"/>
</dbReference>
<reference evidence="16" key="1">
    <citation type="submission" date="2017-09" db="EMBL/GenBank/DDBJ databases">
        <title>Complete Genome Sequence of ansamitocin-producing Bacterium Actinosynnema pretiosum X47.</title>
        <authorList>
            <person name="Cao G."/>
            <person name="Zong G."/>
            <person name="Zhong C."/>
            <person name="Fu J."/>
        </authorList>
    </citation>
    <scope>NUCLEOTIDE SEQUENCE [LARGE SCALE GENOMIC DNA]</scope>
    <source>
        <strain evidence="16">X47</strain>
    </source>
</reference>
<dbReference type="InterPro" id="IPR018201">
    <property type="entry name" value="Ketoacyl_synth_AS"/>
</dbReference>
<dbReference type="SMART" id="SM00822">
    <property type="entry name" value="PKS_KR"/>
    <property type="match status" value="1"/>
</dbReference>
<comment type="function">
    <text evidence="10">Involved in the biosynthesis of antibiotic erythromycin via the biosynthesis of its aglycone precursor, 6-deoxyerythronolide B (6-dEB).</text>
</comment>
<evidence type="ECO:0000256" key="9">
    <source>
        <dbReference type="ARBA" id="ARBA00052442"/>
    </source>
</evidence>
<accession>A0A290Z6P0</accession>
<dbReference type="CDD" id="cd00833">
    <property type="entry name" value="PKS"/>
    <property type="match status" value="1"/>
</dbReference>
<evidence type="ECO:0000256" key="12">
    <source>
        <dbReference type="ARBA" id="ARBA00063272"/>
    </source>
</evidence>
<dbReference type="Pfam" id="PF00109">
    <property type="entry name" value="ketoacyl-synt"/>
    <property type="match status" value="1"/>
</dbReference>
<dbReference type="Pfam" id="PF08659">
    <property type="entry name" value="KR"/>
    <property type="match status" value="1"/>
</dbReference>
<dbReference type="InterPro" id="IPR009081">
    <property type="entry name" value="PP-bd_ACP"/>
</dbReference>
<name>A0A290Z6P0_9PSEU</name>
<dbReference type="InterPro" id="IPR016039">
    <property type="entry name" value="Thiolase-like"/>
</dbReference>
<dbReference type="SMART" id="SM01294">
    <property type="entry name" value="PKS_PP_betabranch"/>
    <property type="match status" value="1"/>
</dbReference>
<dbReference type="FunFam" id="3.40.366.10:FF:000002">
    <property type="entry name" value="Probable polyketide synthase 2"/>
    <property type="match status" value="1"/>
</dbReference>
<dbReference type="SUPFAM" id="SSF52151">
    <property type="entry name" value="FabD/lysophospholipase-like"/>
    <property type="match status" value="1"/>
</dbReference>
<gene>
    <name evidence="16" type="ORF">CNX65_16150</name>
</gene>
<keyword evidence="8" id="KW-0012">Acyltransferase</keyword>
<dbReference type="SUPFAM" id="SSF51735">
    <property type="entry name" value="NAD(P)-binding Rossmann-fold domains"/>
    <property type="match status" value="2"/>
</dbReference>
<dbReference type="PROSITE" id="PS00012">
    <property type="entry name" value="PHOSPHOPANTETHEINE"/>
    <property type="match status" value="1"/>
</dbReference>
<keyword evidence="7" id="KW-0511">Multifunctional enzyme</keyword>
<comment type="subunit">
    <text evidence="12">Homodimer. Erythronolide synthase is composed of EryAI, EryAII and EryAIII multimodular (2 modules) polypeptides each coding for a functional synthase subunit which participates in 2 of the six FAS-like elongation steps required for formation of the polyketide. Module 1, 2, 3, 4, 5, and 6 participating in biosynthesis steps 1, 2, 3, 4, 5, and 6, respectively.</text>
</comment>